<dbReference type="eggNOG" id="COG1514">
    <property type="taxonomic scope" value="Bacteria"/>
</dbReference>
<dbReference type="EMBL" id="LWCS01000058">
    <property type="protein sequence ID" value="OAN31444.1"/>
    <property type="molecule type" value="Genomic_DNA"/>
</dbReference>
<dbReference type="Gene3D" id="3.90.1140.10">
    <property type="entry name" value="Cyclic phosphodiesterase"/>
    <property type="match status" value="1"/>
</dbReference>
<dbReference type="Pfam" id="PF13563">
    <property type="entry name" value="2_5_RNA_ligase2"/>
    <property type="match status" value="1"/>
</dbReference>
<sequence length="174" mass="18639">MVHSVELLFDADTDAAVRRVWNNLAQNGIRSLAGHTSETNRPHVTLTVAGEMGDGVDDALQPLLSRLPLRCVLGAPMLFGGGRSVTLVRLVVPTAQLLDLQREVNRICLPHMTDGPLPHADPGNWTPHVTLARRVPSDQLAMALAVPGVTQDIPATAGGLRHWDGNAKVEHPIG</sequence>
<protein>
    <recommendedName>
        <fullName evidence="3">2'-5' RNA ligase</fullName>
    </recommendedName>
</protein>
<name>A0A178LLV0_MYCIR</name>
<evidence type="ECO:0000313" key="1">
    <source>
        <dbReference type="EMBL" id="OAN31444.1"/>
    </source>
</evidence>
<evidence type="ECO:0008006" key="3">
    <source>
        <dbReference type="Google" id="ProtNLM"/>
    </source>
</evidence>
<gene>
    <name evidence="1" type="ORF">A4X20_29145</name>
</gene>
<dbReference type="InterPro" id="IPR009097">
    <property type="entry name" value="Cyclic_Pdiesterase"/>
</dbReference>
<dbReference type="OrthoDB" id="3397424at2"/>
<dbReference type="STRING" id="912594.AWC12_17410"/>
<comment type="caution">
    <text evidence="1">The sequence shown here is derived from an EMBL/GenBank/DDBJ whole genome shotgun (WGS) entry which is preliminary data.</text>
</comment>
<proteinExistence type="predicted"/>
<evidence type="ECO:0000313" key="2">
    <source>
        <dbReference type="Proteomes" id="UP000078396"/>
    </source>
</evidence>
<dbReference type="RefSeq" id="WP_064284638.1">
    <property type="nucleotide sequence ID" value="NZ_LWCS01000058.1"/>
</dbReference>
<dbReference type="Proteomes" id="UP000078396">
    <property type="component" value="Unassembled WGS sequence"/>
</dbReference>
<reference evidence="1 2" key="1">
    <citation type="submission" date="2016-04" db="EMBL/GenBank/DDBJ databases">
        <title>Draft Genome Sequences of Staphylococcus capitis Strain H36, S. capitis Strain H65, S. cohnii Strain H62, S. hominis Strain H69, Mycobacterium iranicum Strain H39, Plantibacter sp. Strain H53, Pseudomonas oryzihabitans Strain H72, and Microbacterium sp. Strain H83, isolated from residential settings.</title>
        <authorList>
            <person name="Lymperopoulou D."/>
            <person name="Adams R.I."/>
            <person name="Lindow S."/>
            <person name="Coil D.A."/>
            <person name="Jospin G."/>
            <person name="Eisen J.A."/>
        </authorList>
    </citation>
    <scope>NUCLEOTIDE SEQUENCE [LARGE SCALE GENOMIC DNA]</scope>
    <source>
        <strain evidence="1 2">H39</strain>
    </source>
</reference>
<dbReference type="AlphaFoldDB" id="A0A178LLV0"/>
<accession>A0A178LLV0</accession>
<dbReference type="SUPFAM" id="SSF55144">
    <property type="entry name" value="LigT-like"/>
    <property type="match status" value="1"/>
</dbReference>
<organism evidence="1 2">
    <name type="scientific">Mycolicibacterium iranicum</name>
    <name type="common">Mycobacterium iranicum</name>
    <dbReference type="NCBI Taxonomy" id="912594"/>
    <lineage>
        <taxon>Bacteria</taxon>
        <taxon>Bacillati</taxon>
        <taxon>Actinomycetota</taxon>
        <taxon>Actinomycetes</taxon>
        <taxon>Mycobacteriales</taxon>
        <taxon>Mycobacteriaceae</taxon>
        <taxon>Mycolicibacterium</taxon>
    </lineage>
</organism>